<comment type="caution">
    <text evidence="1">The sequence shown here is derived from an EMBL/GenBank/DDBJ whole genome shotgun (WGS) entry which is preliminary data.</text>
</comment>
<name>A0A645JF94_9ZZZZ</name>
<protein>
    <submittedName>
        <fullName evidence="1">Uncharacterized protein</fullName>
    </submittedName>
</protein>
<sequence length="120" mass="12539">MNAAGDGNGPAQGNIQVGKFILGQFGSRVNGRTGFVDNNIMDRQLMGLNELGHKLFGFIGGSTVANRNQGYPILPDGAQHIVGSPLLFGLAHGNIQGMGSQYRAGCIDNGHFAACPVAWV</sequence>
<proteinExistence type="predicted"/>
<organism evidence="1">
    <name type="scientific">bioreactor metagenome</name>
    <dbReference type="NCBI Taxonomy" id="1076179"/>
    <lineage>
        <taxon>unclassified sequences</taxon>
        <taxon>metagenomes</taxon>
        <taxon>ecological metagenomes</taxon>
    </lineage>
</organism>
<dbReference type="AlphaFoldDB" id="A0A645JF94"/>
<reference evidence="1" key="1">
    <citation type="submission" date="2019-08" db="EMBL/GenBank/DDBJ databases">
        <authorList>
            <person name="Kucharzyk K."/>
            <person name="Murdoch R.W."/>
            <person name="Higgins S."/>
            <person name="Loffler F."/>
        </authorList>
    </citation>
    <scope>NUCLEOTIDE SEQUENCE</scope>
</reference>
<evidence type="ECO:0000313" key="1">
    <source>
        <dbReference type="EMBL" id="MPN62037.1"/>
    </source>
</evidence>
<dbReference type="EMBL" id="VSSQ01139472">
    <property type="protein sequence ID" value="MPN62037.1"/>
    <property type="molecule type" value="Genomic_DNA"/>
</dbReference>
<accession>A0A645JF94</accession>
<gene>
    <name evidence="1" type="ORF">SDC9_209783</name>
</gene>